<keyword evidence="4" id="KW-1185">Reference proteome</keyword>
<dbReference type="InterPro" id="IPR004827">
    <property type="entry name" value="bZIP"/>
</dbReference>
<organism evidence="3 4">
    <name type="scientific">Myriangium duriaei CBS 260.36</name>
    <dbReference type="NCBI Taxonomy" id="1168546"/>
    <lineage>
        <taxon>Eukaryota</taxon>
        <taxon>Fungi</taxon>
        <taxon>Dikarya</taxon>
        <taxon>Ascomycota</taxon>
        <taxon>Pezizomycotina</taxon>
        <taxon>Dothideomycetes</taxon>
        <taxon>Dothideomycetidae</taxon>
        <taxon>Myriangiales</taxon>
        <taxon>Myriangiaceae</taxon>
        <taxon>Myriangium</taxon>
    </lineage>
</organism>
<feature type="compositionally biased region" description="Polar residues" evidence="1">
    <location>
        <begin position="419"/>
        <end position="434"/>
    </location>
</feature>
<dbReference type="AlphaFoldDB" id="A0A9P4MCH1"/>
<protein>
    <recommendedName>
        <fullName evidence="2">BZIP domain-containing protein</fullName>
    </recommendedName>
</protein>
<feature type="compositionally biased region" description="Polar residues" evidence="1">
    <location>
        <begin position="449"/>
        <end position="470"/>
    </location>
</feature>
<sequence length="571" mass="62111">MSGQPYDSAGSFPHHLNDDSKFLSTDRRDSVRTTGSARNMSVVAPVPHPPPSLFDKPTSGRFELPPLKHSFSYHGPPSPLGPPGARVSLPGPAEEVSLDGPRKRKMHHYDSNNSAPAALESMADGDERTRPSPRLPPSMSVSQLVTPPDHSQRGTPFQSQAQVANAQTTLPNQSNFQARRPTSMLSPYEQGSSKLPSHVTKGPGIPDLLIHSASTMSRGPHIDDASPKTTQASPFMMPRRTSISPSSSFGAHGHSKQISPIMNSTSPEMRFSTTEPHRHSPTRDDGGNSGAPPNVGLGPTMPLTTAGPTNSYQMMTLQTSSGTMQVPVDIQAASKIADEKRRRNAGASARFRERRKRKEVESSAAIARLELQVKELSEDLDYYRQERDYFAEALLQTPGGDHHFPRPVTSPRLHRRSHIPSTAGSTSGESNNFDFAQDRQDGSHEGHSMRSTRAASFSNTPEPNRFSFTGTAAPSLGPLNLPSNLAGSTRPQDPRDLPDGLGATARKILDPKDGYHHHHHPSSSAPLPRIQDLPRPWMQTPPTTGPSNPFGGQQTGRHWPHEPPSPRHKTR</sequence>
<feature type="compositionally biased region" description="Polar residues" evidence="1">
    <location>
        <begin position="183"/>
        <end position="195"/>
    </location>
</feature>
<feature type="domain" description="BZIP" evidence="2">
    <location>
        <begin position="340"/>
        <end position="354"/>
    </location>
</feature>
<evidence type="ECO:0000313" key="3">
    <source>
        <dbReference type="EMBL" id="KAF2148740.1"/>
    </source>
</evidence>
<dbReference type="EMBL" id="ML996092">
    <property type="protein sequence ID" value="KAF2148740.1"/>
    <property type="molecule type" value="Genomic_DNA"/>
</dbReference>
<evidence type="ECO:0000313" key="4">
    <source>
        <dbReference type="Proteomes" id="UP000799439"/>
    </source>
</evidence>
<dbReference type="Proteomes" id="UP000799439">
    <property type="component" value="Unassembled WGS sequence"/>
</dbReference>
<gene>
    <name evidence="3" type="ORF">K461DRAFT_271358</name>
</gene>
<evidence type="ECO:0000256" key="1">
    <source>
        <dbReference type="SAM" id="MobiDB-lite"/>
    </source>
</evidence>
<feature type="compositionally biased region" description="Basic and acidic residues" evidence="1">
    <location>
        <begin position="275"/>
        <end position="286"/>
    </location>
</feature>
<dbReference type="OrthoDB" id="2247093at2759"/>
<proteinExistence type="predicted"/>
<feature type="compositionally biased region" description="Low complexity" evidence="1">
    <location>
        <begin position="472"/>
        <end position="487"/>
    </location>
</feature>
<reference evidence="3" key="1">
    <citation type="journal article" date="2020" name="Stud. Mycol.">
        <title>101 Dothideomycetes genomes: a test case for predicting lifestyles and emergence of pathogens.</title>
        <authorList>
            <person name="Haridas S."/>
            <person name="Albert R."/>
            <person name="Binder M."/>
            <person name="Bloem J."/>
            <person name="Labutti K."/>
            <person name="Salamov A."/>
            <person name="Andreopoulos B."/>
            <person name="Baker S."/>
            <person name="Barry K."/>
            <person name="Bills G."/>
            <person name="Bluhm B."/>
            <person name="Cannon C."/>
            <person name="Castanera R."/>
            <person name="Culley D."/>
            <person name="Daum C."/>
            <person name="Ezra D."/>
            <person name="Gonzalez J."/>
            <person name="Henrissat B."/>
            <person name="Kuo A."/>
            <person name="Liang C."/>
            <person name="Lipzen A."/>
            <person name="Lutzoni F."/>
            <person name="Magnuson J."/>
            <person name="Mondo S."/>
            <person name="Nolan M."/>
            <person name="Ohm R."/>
            <person name="Pangilinan J."/>
            <person name="Park H.-J."/>
            <person name="Ramirez L."/>
            <person name="Alfaro M."/>
            <person name="Sun H."/>
            <person name="Tritt A."/>
            <person name="Yoshinaga Y."/>
            <person name="Zwiers L.-H."/>
            <person name="Turgeon B."/>
            <person name="Goodwin S."/>
            <person name="Spatafora J."/>
            <person name="Crous P."/>
            <person name="Grigoriev I."/>
        </authorList>
    </citation>
    <scope>NUCLEOTIDE SEQUENCE</scope>
    <source>
        <strain evidence="3">CBS 260.36</strain>
    </source>
</reference>
<feature type="compositionally biased region" description="Polar residues" evidence="1">
    <location>
        <begin position="540"/>
        <end position="556"/>
    </location>
</feature>
<accession>A0A9P4MCH1</accession>
<feature type="compositionally biased region" description="Basic and acidic residues" evidence="1">
    <location>
        <begin position="436"/>
        <end position="448"/>
    </location>
</feature>
<feature type="region of interest" description="Disordered" evidence="1">
    <location>
        <begin position="337"/>
        <end position="358"/>
    </location>
</feature>
<feature type="compositionally biased region" description="Polar residues" evidence="1">
    <location>
        <begin position="256"/>
        <end position="274"/>
    </location>
</feature>
<feature type="region of interest" description="Disordered" evidence="1">
    <location>
        <begin position="397"/>
        <end position="571"/>
    </location>
</feature>
<comment type="caution">
    <text evidence="3">The sequence shown here is derived from an EMBL/GenBank/DDBJ whole genome shotgun (WGS) entry which is preliminary data.</text>
</comment>
<evidence type="ECO:0000259" key="2">
    <source>
        <dbReference type="PROSITE" id="PS00036"/>
    </source>
</evidence>
<feature type="compositionally biased region" description="Polar residues" evidence="1">
    <location>
        <begin position="153"/>
        <end position="177"/>
    </location>
</feature>
<dbReference type="PROSITE" id="PS00036">
    <property type="entry name" value="BZIP_BASIC"/>
    <property type="match status" value="1"/>
</dbReference>
<name>A0A9P4MCH1_9PEZI</name>
<feature type="compositionally biased region" description="Basic and acidic residues" evidence="1">
    <location>
        <begin position="15"/>
        <end position="31"/>
    </location>
</feature>
<dbReference type="GO" id="GO:0003700">
    <property type="term" value="F:DNA-binding transcription factor activity"/>
    <property type="evidence" value="ECO:0007669"/>
    <property type="project" value="InterPro"/>
</dbReference>
<feature type="region of interest" description="Disordered" evidence="1">
    <location>
        <begin position="1"/>
        <end position="300"/>
    </location>
</feature>